<keyword evidence="4" id="KW-1185">Reference proteome</keyword>
<evidence type="ECO:0000256" key="1">
    <source>
        <dbReference type="SAM" id="SignalP"/>
    </source>
</evidence>
<dbReference type="GO" id="GO:0016787">
    <property type="term" value="F:hydrolase activity"/>
    <property type="evidence" value="ECO:0007669"/>
    <property type="project" value="UniProtKB-KW"/>
</dbReference>
<gene>
    <name evidence="3" type="ORF">AABD74_20400</name>
</gene>
<name>A0ABZ2UDZ7_9FLAO</name>
<feature type="signal peptide" evidence="1">
    <location>
        <begin position="1"/>
        <end position="24"/>
    </location>
</feature>
<organism evidence="3 4">
    <name type="scientific">Flavobacterium soyae</name>
    <dbReference type="NCBI Taxonomy" id="2903098"/>
    <lineage>
        <taxon>Bacteria</taxon>
        <taxon>Pseudomonadati</taxon>
        <taxon>Bacteroidota</taxon>
        <taxon>Flavobacteriia</taxon>
        <taxon>Flavobacteriales</taxon>
        <taxon>Flavobacteriaceae</taxon>
        <taxon>Flavobacterium</taxon>
    </lineage>
</organism>
<sequence>MNIKYKIPALLLLTFLLSYCNSSAQKKDDYTAKIDSLAEHTTSPIFNGAVLISKNGKTLYSKAKGFANFETKKPLTINSQFEIMSNSKQVAAVLLLLEVEKGKVDLQSPIKKYLPELTQSWADSVTVHQLLNHTHGIVDLQKPLAFKPGTQFSYGNLSFSLTGKIVEFTTKKSYAEVANALFRKLKMNNTFCYAKDKTQNLTTGYFNSNGKFEAVKTTQITPQSLGADGVVSTVNDLSVWNNNLHKGKILKPETYQLMLKYNILAQHNFFGKADEGYGYGIKIIEKEAVKYIGHTGLGDGFSSVNLYFPESGVSLIILENQMNESRDLFYISEFKIKNILLKSDLVHQKIKGNGKE</sequence>
<dbReference type="EC" id="3.1.1.103" evidence="3"/>
<dbReference type="RefSeq" id="WP_406844114.1">
    <property type="nucleotide sequence ID" value="NZ_CP150845.1"/>
</dbReference>
<accession>A0ABZ2UDZ7</accession>
<reference evidence="3 4" key="1">
    <citation type="submission" date="2024-03" db="EMBL/GenBank/DDBJ databases">
        <title>Flavobacterium soyae.</title>
        <authorList>
            <person name="Zheng W."/>
        </authorList>
    </citation>
    <scope>NUCLEOTIDE SEQUENCE [LARGE SCALE GENOMIC DNA]</scope>
    <source>
        <strain evidence="3 4">55</strain>
    </source>
</reference>
<dbReference type="Proteomes" id="UP001623852">
    <property type="component" value="Chromosome"/>
</dbReference>
<evidence type="ECO:0000313" key="3">
    <source>
        <dbReference type="EMBL" id="WYZ19515.1"/>
    </source>
</evidence>
<keyword evidence="1" id="KW-0732">Signal</keyword>
<dbReference type="Pfam" id="PF00144">
    <property type="entry name" value="Beta-lactamase"/>
    <property type="match status" value="1"/>
</dbReference>
<dbReference type="PANTHER" id="PTHR46825:SF9">
    <property type="entry name" value="BETA-LACTAMASE-RELATED DOMAIN-CONTAINING PROTEIN"/>
    <property type="match status" value="1"/>
</dbReference>
<proteinExistence type="predicted"/>
<feature type="chain" id="PRO_5046685301" evidence="1">
    <location>
        <begin position="25"/>
        <end position="356"/>
    </location>
</feature>
<evidence type="ECO:0000259" key="2">
    <source>
        <dbReference type="Pfam" id="PF00144"/>
    </source>
</evidence>
<dbReference type="InterPro" id="IPR001466">
    <property type="entry name" value="Beta-lactam-related"/>
</dbReference>
<dbReference type="InterPro" id="IPR012338">
    <property type="entry name" value="Beta-lactam/transpept-like"/>
</dbReference>
<evidence type="ECO:0000313" key="4">
    <source>
        <dbReference type="Proteomes" id="UP001623852"/>
    </source>
</evidence>
<dbReference type="Gene3D" id="3.40.710.10">
    <property type="entry name" value="DD-peptidase/beta-lactamase superfamily"/>
    <property type="match status" value="1"/>
</dbReference>
<keyword evidence="3" id="KW-0378">Hydrolase</keyword>
<dbReference type="InterPro" id="IPR050491">
    <property type="entry name" value="AmpC-like"/>
</dbReference>
<feature type="domain" description="Beta-lactamase-related" evidence="2">
    <location>
        <begin position="48"/>
        <end position="326"/>
    </location>
</feature>
<dbReference type="PANTHER" id="PTHR46825">
    <property type="entry name" value="D-ALANYL-D-ALANINE-CARBOXYPEPTIDASE/ENDOPEPTIDASE AMPH"/>
    <property type="match status" value="1"/>
</dbReference>
<dbReference type="SUPFAM" id="SSF56601">
    <property type="entry name" value="beta-lactamase/transpeptidase-like"/>
    <property type="match status" value="1"/>
</dbReference>
<protein>
    <submittedName>
        <fullName evidence="3">Serine hydrolase domain-containing protein</fullName>
        <ecNumber evidence="3">3.1.1.103</ecNumber>
    </submittedName>
</protein>
<dbReference type="EMBL" id="CP150845">
    <property type="protein sequence ID" value="WYZ19515.1"/>
    <property type="molecule type" value="Genomic_DNA"/>
</dbReference>